<dbReference type="InterPro" id="IPR000836">
    <property type="entry name" value="PRTase_dom"/>
</dbReference>
<dbReference type="NCBIfam" id="TIGR01662">
    <property type="entry name" value="HAD-SF-IIIA"/>
    <property type="match status" value="1"/>
</dbReference>
<dbReference type="RefSeq" id="WP_073518906.1">
    <property type="nucleotide sequence ID" value="NZ_MPOM01000009.1"/>
</dbReference>
<dbReference type="EMBL" id="MPON01000011">
    <property type="protein sequence ID" value="OKA33821.1"/>
    <property type="molecule type" value="Genomic_DNA"/>
</dbReference>
<dbReference type="InterPro" id="IPR023214">
    <property type="entry name" value="HAD_sf"/>
</dbReference>
<dbReference type="InterPro" id="IPR029057">
    <property type="entry name" value="PRTase-like"/>
</dbReference>
<dbReference type="NCBIfam" id="TIGR01509">
    <property type="entry name" value="HAD-SF-IA-v3"/>
    <property type="match status" value="1"/>
</dbReference>
<proteinExistence type="predicted"/>
<dbReference type="GO" id="GO:0005829">
    <property type="term" value="C:cytosol"/>
    <property type="evidence" value="ECO:0007669"/>
    <property type="project" value="TreeGrafter"/>
</dbReference>
<dbReference type="NCBIfam" id="TIGR01549">
    <property type="entry name" value="HAD-SF-IA-v1"/>
    <property type="match status" value="1"/>
</dbReference>
<dbReference type="Pfam" id="PF13419">
    <property type="entry name" value="HAD_2"/>
    <property type="match status" value="1"/>
</dbReference>
<reference evidence="3 4" key="1">
    <citation type="submission" date="2016-11" db="EMBL/GenBank/DDBJ databases">
        <title>Identification of Bacillus cereus isolated from egg-white.</title>
        <authorList>
            <person name="Soni A."/>
            <person name="Oey I."/>
            <person name="Silcock P."/>
            <person name="Bremer P."/>
        </authorList>
    </citation>
    <scope>NUCLEOTIDE SEQUENCE [LARGE SCALE GENOMIC DNA]</scope>
    <source>
        <strain evidence="3 4">NZAS03</strain>
    </source>
</reference>
<protein>
    <recommendedName>
        <fullName evidence="5">HAD family hydrolase</fullName>
    </recommendedName>
</protein>
<dbReference type="AlphaFoldDB" id="A0A1C4A9Q4"/>
<evidence type="ECO:0000313" key="4">
    <source>
        <dbReference type="Proteomes" id="UP000186535"/>
    </source>
</evidence>
<evidence type="ECO:0008006" key="5">
    <source>
        <dbReference type="Google" id="ProtNLM"/>
    </source>
</evidence>
<evidence type="ECO:0000313" key="3">
    <source>
        <dbReference type="EMBL" id="OKA33821.1"/>
    </source>
</evidence>
<dbReference type="SFLD" id="SFLDS00003">
    <property type="entry name" value="Haloacid_Dehalogenase"/>
    <property type="match status" value="1"/>
</dbReference>
<dbReference type="PANTHER" id="PTHR43434">
    <property type="entry name" value="PHOSPHOGLYCOLATE PHOSPHATASE"/>
    <property type="match status" value="1"/>
</dbReference>
<evidence type="ECO:0000256" key="2">
    <source>
        <dbReference type="ARBA" id="ARBA00022842"/>
    </source>
</evidence>
<name>A0A1C4A9Q4_BACCE</name>
<gene>
    <name evidence="3" type="ORF">BJR07_25625</name>
</gene>
<dbReference type="Gene3D" id="3.40.50.2020">
    <property type="match status" value="1"/>
</dbReference>
<evidence type="ECO:0000256" key="1">
    <source>
        <dbReference type="ARBA" id="ARBA00022801"/>
    </source>
</evidence>
<dbReference type="InterPro" id="IPR011990">
    <property type="entry name" value="TPR-like_helical_dom_sf"/>
</dbReference>
<dbReference type="CDD" id="cd07505">
    <property type="entry name" value="HAD_BPGM-like"/>
    <property type="match status" value="1"/>
</dbReference>
<keyword evidence="1" id="KW-0378">Hydrolase</keyword>
<dbReference type="GO" id="GO:0006281">
    <property type="term" value="P:DNA repair"/>
    <property type="evidence" value="ECO:0007669"/>
    <property type="project" value="TreeGrafter"/>
</dbReference>
<dbReference type="InterPro" id="IPR050155">
    <property type="entry name" value="HAD-like_hydrolase_sf"/>
</dbReference>
<dbReference type="CDD" id="cd06223">
    <property type="entry name" value="PRTases_typeI"/>
    <property type="match status" value="1"/>
</dbReference>
<dbReference type="SUPFAM" id="SSF56784">
    <property type="entry name" value="HAD-like"/>
    <property type="match status" value="1"/>
</dbReference>
<accession>A0A1C4A9Q4</accession>
<dbReference type="SUPFAM" id="SSF53271">
    <property type="entry name" value="PRTase-like"/>
    <property type="match status" value="1"/>
</dbReference>
<dbReference type="InterPro" id="IPR041492">
    <property type="entry name" value="HAD_2"/>
</dbReference>
<dbReference type="InterPro" id="IPR006439">
    <property type="entry name" value="HAD-SF_hydro_IA"/>
</dbReference>
<dbReference type="SFLD" id="SFLDG01129">
    <property type="entry name" value="C1.5:_HAD__Beta-PGM__Phosphata"/>
    <property type="match status" value="1"/>
</dbReference>
<dbReference type="PANTHER" id="PTHR43434:SF1">
    <property type="entry name" value="PHOSPHOGLYCOLATE PHOSPHATASE"/>
    <property type="match status" value="1"/>
</dbReference>
<dbReference type="InterPro" id="IPR006549">
    <property type="entry name" value="HAD-SF_hydro_IIIA"/>
</dbReference>
<keyword evidence="2" id="KW-0460">Magnesium</keyword>
<dbReference type="SUPFAM" id="SSF81901">
    <property type="entry name" value="HCP-like"/>
    <property type="match status" value="1"/>
</dbReference>
<dbReference type="Gene3D" id="1.25.40.10">
    <property type="entry name" value="Tetratricopeptide repeat domain"/>
    <property type="match status" value="1"/>
</dbReference>
<dbReference type="GO" id="GO:0008967">
    <property type="term" value="F:phosphoglycolate phosphatase activity"/>
    <property type="evidence" value="ECO:0007669"/>
    <property type="project" value="TreeGrafter"/>
</dbReference>
<comment type="caution">
    <text evidence="3">The sequence shown here is derived from an EMBL/GenBank/DDBJ whole genome shotgun (WGS) entry which is preliminary data.</text>
</comment>
<dbReference type="Gene3D" id="3.40.50.1000">
    <property type="entry name" value="HAD superfamily/HAD-like"/>
    <property type="match status" value="1"/>
</dbReference>
<sequence>MSFEAIIFDLDQTLIDTAKLKSWRDQKDWKGCKERFYLTTVFPGVQQMLQKLKTKKIAIVTNSSRKYAEPLLEYHNILYEELIAFNPQGKNKPYPNQLLKCAENLNVSPQKCIYVGDDQIDIFAAKAAGMTAIAFASTKERMLQLIPSMPTILISDFNDLLSYVNMKENGYLQKEIRNYCERLSRAKQINDNGTYLQLLEQASELGDAFLSYQLGVVLYKNPDRVRGNKNHIYYFWKAAKQMYPDAINALGYFLEEEGRIEEANEFYRIGAYLGNAKSQVQYGIWKSKQLSSDLKIKVISHLFEKAAEGKNKEAQELYNKVQDVQNFERYLKKLFSYDRSHSIFYVQDYIPSEKEQDWFSEQIIKLKEIDEFAVNIFFETLEMMPEKDLVIAYVPSSNKEKRMTGVRKLAMRLAEVKGIDGTDCLVRVITKEKSSLGGERSRDIHLRTMEVRNDEIFNEKHVLLLDDVTTSGSSLLASEQMLLEAGAFHVTKVALGRTRT</sequence>
<dbReference type="Proteomes" id="UP000186535">
    <property type="component" value="Unassembled WGS sequence"/>
</dbReference>
<organism evidence="3 4">
    <name type="scientific">Bacillus cereus</name>
    <dbReference type="NCBI Taxonomy" id="1396"/>
    <lineage>
        <taxon>Bacteria</taxon>
        <taxon>Bacillati</taxon>
        <taxon>Bacillota</taxon>
        <taxon>Bacilli</taxon>
        <taxon>Bacillales</taxon>
        <taxon>Bacillaceae</taxon>
        <taxon>Bacillus</taxon>
        <taxon>Bacillus cereus group</taxon>
    </lineage>
</organism>
<dbReference type="InterPro" id="IPR036412">
    <property type="entry name" value="HAD-like_sf"/>
</dbReference>